<name>A0A9W9YSI4_9CNID</name>
<keyword evidence="3 5" id="KW-1133">Transmembrane helix</keyword>
<evidence type="ECO:0000256" key="1">
    <source>
        <dbReference type="ARBA" id="ARBA00004370"/>
    </source>
</evidence>
<keyword evidence="2 5" id="KW-0812">Transmembrane</keyword>
<dbReference type="Proteomes" id="UP001163046">
    <property type="component" value="Unassembled WGS sequence"/>
</dbReference>
<evidence type="ECO:0000256" key="6">
    <source>
        <dbReference type="SAM" id="SignalP"/>
    </source>
</evidence>
<evidence type="ECO:0000256" key="3">
    <source>
        <dbReference type="ARBA" id="ARBA00022989"/>
    </source>
</evidence>
<keyword evidence="9" id="KW-1185">Reference proteome</keyword>
<evidence type="ECO:0000256" key="2">
    <source>
        <dbReference type="ARBA" id="ARBA00022692"/>
    </source>
</evidence>
<evidence type="ECO:0000256" key="4">
    <source>
        <dbReference type="ARBA" id="ARBA00023136"/>
    </source>
</evidence>
<dbReference type="AlphaFoldDB" id="A0A9W9YSI4"/>
<gene>
    <name evidence="8" type="ORF">OS493_014474</name>
</gene>
<protein>
    <recommendedName>
        <fullName evidence="7">TMEM205-like domain-containing protein</fullName>
    </recommendedName>
</protein>
<proteinExistence type="predicted"/>
<evidence type="ECO:0000259" key="7">
    <source>
        <dbReference type="Pfam" id="PF13664"/>
    </source>
</evidence>
<dbReference type="GO" id="GO:0016020">
    <property type="term" value="C:membrane"/>
    <property type="evidence" value="ECO:0007669"/>
    <property type="project" value="UniProtKB-SubCell"/>
</dbReference>
<sequence length="208" mass="23767">MCANLLALGLMCMLVTLSSRISEEIQQGKMLTTAVRFIHLFTFGTWLGMQFWVTFVAGYKMYFTLTRHTFGHLQSQLFPVYFTVGSCLSTVALATYYLMHPVQMWNGNEKLQVSGLAVSMLATLINKLFLEPKTTALMTKRYTYEKEHGYGDDIGPIKDKAFKIDETYLKMTHEFCMVHGFTSMANILSYTGCILHLWYLSRSQALVI</sequence>
<dbReference type="InterPro" id="IPR053009">
    <property type="entry name" value="Xanthocillin_Biosynth-Assoc"/>
</dbReference>
<comment type="subcellular location">
    <subcellularLocation>
        <location evidence="1">Membrane</location>
    </subcellularLocation>
</comment>
<feature type="transmembrane region" description="Helical" evidence="5">
    <location>
        <begin position="38"/>
        <end position="59"/>
    </location>
</feature>
<feature type="transmembrane region" description="Helical" evidence="5">
    <location>
        <begin position="80"/>
        <end position="99"/>
    </location>
</feature>
<keyword evidence="6" id="KW-0732">Signal</keyword>
<comment type="caution">
    <text evidence="8">The sequence shown here is derived from an EMBL/GenBank/DDBJ whole genome shotgun (WGS) entry which is preliminary data.</text>
</comment>
<organism evidence="8 9">
    <name type="scientific">Desmophyllum pertusum</name>
    <dbReference type="NCBI Taxonomy" id="174260"/>
    <lineage>
        <taxon>Eukaryota</taxon>
        <taxon>Metazoa</taxon>
        <taxon>Cnidaria</taxon>
        <taxon>Anthozoa</taxon>
        <taxon>Hexacorallia</taxon>
        <taxon>Scleractinia</taxon>
        <taxon>Caryophylliina</taxon>
        <taxon>Caryophylliidae</taxon>
        <taxon>Desmophyllum</taxon>
    </lineage>
</organism>
<feature type="signal peptide" evidence="6">
    <location>
        <begin position="1"/>
        <end position="18"/>
    </location>
</feature>
<keyword evidence="4 5" id="KW-0472">Membrane</keyword>
<dbReference type="EMBL" id="MU827308">
    <property type="protein sequence ID" value="KAJ7361833.1"/>
    <property type="molecule type" value="Genomic_DNA"/>
</dbReference>
<dbReference type="InterPro" id="IPR025423">
    <property type="entry name" value="TMEM205-like"/>
</dbReference>
<dbReference type="Pfam" id="PF13664">
    <property type="entry name" value="DUF4149"/>
    <property type="match status" value="1"/>
</dbReference>
<dbReference type="PANTHER" id="PTHR23241">
    <property type="entry name" value="LATE EMBRYOGENESIS ABUNDANT PLANTS LEA-RELATED"/>
    <property type="match status" value="1"/>
</dbReference>
<evidence type="ECO:0000313" key="9">
    <source>
        <dbReference type="Proteomes" id="UP001163046"/>
    </source>
</evidence>
<dbReference type="OrthoDB" id="1641132at2759"/>
<feature type="chain" id="PRO_5040965382" description="TMEM205-like domain-containing protein" evidence="6">
    <location>
        <begin position="19"/>
        <end position="208"/>
    </location>
</feature>
<feature type="domain" description="TMEM205-like" evidence="7">
    <location>
        <begin position="42"/>
        <end position="142"/>
    </location>
</feature>
<evidence type="ECO:0000313" key="8">
    <source>
        <dbReference type="EMBL" id="KAJ7361833.1"/>
    </source>
</evidence>
<accession>A0A9W9YSI4</accession>
<evidence type="ECO:0000256" key="5">
    <source>
        <dbReference type="SAM" id="Phobius"/>
    </source>
</evidence>
<reference evidence="8" key="1">
    <citation type="submission" date="2023-01" db="EMBL/GenBank/DDBJ databases">
        <title>Genome assembly of the deep-sea coral Lophelia pertusa.</title>
        <authorList>
            <person name="Herrera S."/>
            <person name="Cordes E."/>
        </authorList>
    </citation>
    <scope>NUCLEOTIDE SEQUENCE</scope>
    <source>
        <strain evidence="8">USNM1676648</strain>
        <tissue evidence="8">Polyp</tissue>
    </source>
</reference>
<dbReference type="PANTHER" id="PTHR23241:SF102">
    <property type="entry name" value="LD23009P"/>
    <property type="match status" value="1"/>
</dbReference>